<dbReference type="InterPro" id="IPR053927">
    <property type="entry name" value="FlgK_helical"/>
</dbReference>
<gene>
    <name evidence="8" type="ORF">MNBD_ALPHA12-659</name>
</gene>
<comment type="subcellular location">
    <subcellularLocation>
        <location evidence="1">Bacterial flagellum</location>
    </subcellularLocation>
    <subcellularLocation>
        <location evidence="2">Secreted</location>
    </subcellularLocation>
</comment>
<evidence type="ECO:0000256" key="5">
    <source>
        <dbReference type="ARBA" id="ARBA00023143"/>
    </source>
</evidence>
<reference evidence="8" key="1">
    <citation type="submission" date="2018-06" db="EMBL/GenBank/DDBJ databases">
        <authorList>
            <person name="Zhirakovskaya E."/>
        </authorList>
    </citation>
    <scope>NUCLEOTIDE SEQUENCE</scope>
</reference>
<feature type="domain" description="Flagellar hook-associated protein FlgK helical" evidence="7">
    <location>
        <begin position="89"/>
        <end position="327"/>
    </location>
</feature>
<keyword evidence="8" id="KW-0966">Cell projection</keyword>
<sequence length="615" mass="64317">MGLTATLSNALSGMGVTQSGLEILSRNVANSGVAGYHVQRQNPVENAGTNSSSVRATQVNRAFDQSLQNYYTKEVSDGGYAEARSDIITRLETYLGKPGDKGSLDALYAGFESSLEALATSPDSYATRASVLNAAGGLSDRLNSLSTSVQNLRQDTENQMRDLVNGLNSNLTNLSDINQRLINSSQDDAARAALLDERDRLTSAISETIDVNVTYRTDGTVRLMTRAGVGILDVGVSTFNFSDSGKLAANSLFSSDSTKSGVGELSLRTPAGLTLDLVGQRVLQSGRLAGLVEMRDQTLVQAQSQLDDIAASMALAMSNVTTQGTSVVSGAANGFEIDLSNVQKGNSFLLDYVEGGTAKTVKVVRVDDTSKLPMDSTGPDGVRTIGLDFSGGIGAVAASLDTTLGAAIVVSNPAGNILRVVDDGAGATSDISSLGATFTATGTQDGTLALPLFVDVSNGAFTDSLDAGTQRLGFAARISLNSAVVQDNSLVVQYSATSSLGDAGRANYILDQMRQSTFSGAVTSTKSMGRNQLTGSVGSMVTQMLSYQGASTESTQAAQSTRELTLETLNTRMKDKYGVNVDKEMALLVELQTAYAANARVLSTVQQLINTLMKI</sequence>
<dbReference type="PANTHER" id="PTHR30033:SF1">
    <property type="entry name" value="FLAGELLAR HOOK-ASSOCIATED PROTEIN 1"/>
    <property type="match status" value="1"/>
</dbReference>
<dbReference type="GO" id="GO:0009424">
    <property type="term" value="C:bacterial-type flagellum hook"/>
    <property type="evidence" value="ECO:0007669"/>
    <property type="project" value="InterPro"/>
</dbReference>
<keyword evidence="4" id="KW-0964">Secreted</keyword>
<dbReference type="GO" id="GO:0005576">
    <property type="term" value="C:extracellular region"/>
    <property type="evidence" value="ECO:0007669"/>
    <property type="project" value="UniProtKB-SubCell"/>
</dbReference>
<evidence type="ECO:0000256" key="2">
    <source>
        <dbReference type="ARBA" id="ARBA00004613"/>
    </source>
</evidence>
<evidence type="ECO:0000259" key="7">
    <source>
        <dbReference type="Pfam" id="PF22638"/>
    </source>
</evidence>
<dbReference type="Pfam" id="PF06429">
    <property type="entry name" value="Flg_bbr_C"/>
    <property type="match status" value="1"/>
</dbReference>
<organism evidence="8">
    <name type="scientific">hydrothermal vent metagenome</name>
    <dbReference type="NCBI Taxonomy" id="652676"/>
    <lineage>
        <taxon>unclassified sequences</taxon>
        <taxon>metagenomes</taxon>
        <taxon>ecological metagenomes</taxon>
    </lineage>
</organism>
<dbReference type="EMBL" id="UOEO01000119">
    <property type="protein sequence ID" value="VAW19773.1"/>
    <property type="molecule type" value="Genomic_DNA"/>
</dbReference>
<dbReference type="PANTHER" id="PTHR30033">
    <property type="entry name" value="FLAGELLAR HOOK-ASSOCIATED PROTEIN 1"/>
    <property type="match status" value="1"/>
</dbReference>
<evidence type="ECO:0000256" key="3">
    <source>
        <dbReference type="ARBA" id="ARBA00009677"/>
    </source>
</evidence>
<evidence type="ECO:0000256" key="4">
    <source>
        <dbReference type="ARBA" id="ARBA00022525"/>
    </source>
</evidence>
<dbReference type="NCBIfam" id="TIGR02492">
    <property type="entry name" value="flgK_ends"/>
    <property type="match status" value="1"/>
</dbReference>
<keyword evidence="5" id="KW-0975">Bacterial flagellum</keyword>
<dbReference type="GO" id="GO:0005198">
    <property type="term" value="F:structural molecule activity"/>
    <property type="evidence" value="ECO:0007669"/>
    <property type="project" value="InterPro"/>
</dbReference>
<comment type="similarity">
    <text evidence="3">Belongs to the flagella basal body rod proteins family.</text>
</comment>
<dbReference type="InterPro" id="IPR010930">
    <property type="entry name" value="Flg_bb/hook_C_dom"/>
</dbReference>
<evidence type="ECO:0000256" key="1">
    <source>
        <dbReference type="ARBA" id="ARBA00004365"/>
    </source>
</evidence>
<evidence type="ECO:0000259" key="6">
    <source>
        <dbReference type="Pfam" id="PF06429"/>
    </source>
</evidence>
<name>A0A3B0TUA8_9ZZZZ</name>
<accession>A0A3B0TUA8</accession>
<evidence type="ECO:0000313" key="8">
    <source>
        <dbReference type="EMBL" id="VAW19773.1"/>
    </source>
</evidence>
<protein>
    <submittedName>
        <fullName evidence="8">Flagellar hook-associated protein FlgK</fullName>
    </submittedName>
</protein>
<dbReference type="AlphaFoldDB" id="A0A3B0TUA8"/>
<dbReference type="SUPFAM" id="SSF64518">
    <property type="entry name" value="Phase 1 flagellin"/>
    <property type="match status" value="1"/>
</dbReference>
<proteinExistence type="inferred from homology"/>
<dbReference type="InterPro" id="IPR002371">
    <property type="entry name" value="FlgK"/>
</dbReference>
<keyword evidence="8" id="KW-0969">Cilium</keyword>
<feature type="domain" description="Flagellar basal-body/hook protein C-terminal" evidence="6">
    <location>
        <begin position="578"/>
        <end position="614"/>
    </location>
</feature>
<dbReference type="GO" id="GO:0044780">
    <property type="term" value="P:bacterial-type flagellum assembly"/>
    <property type="evidence" value="ECO:0007669"/>
    <property type="project" value="InterPro"/>
</dbReference>
<dbReference type="Pfam" id="PF22638">
    <property type="entry name" value="FlgK_D1"/>
    <property type="match status" value="1"/>
</dbReference>
<keyword evidence="8" id="KW-0282">Flagellum</keyword>